<comment type="caution">
    <text evidence="2">The sequence shown here is derived from an EMBL/GenBank/DDBJ whole genome shotgun (WGS) entry which is preliminary data.</text>
</comment>
<dbReference type="AlphaFoldDB" id="A0A2S3UT65"/>
<keyword evidence="3" id="KW-1185">Reference proteome</keyword>
<sequence length="30" mass="3330">MKAAGFLRYPPIENPKSQTDAELEDGTHGR</sequence>
<organism evidence="2 3">
    <name type="scientific">Roseibium marinum</name>
    <dbReference type="NCBI Taxonomy" id="281252"/>
    <lineage>
        <taxon>Bacteria</taxon>
        <taxon>Pseudomonadati</taxon>
        <taxon>Pseudomonadota</taxon>
        <taxon>Alphaproteobacteria</taxon>
        <taxon>Hyphomicrobiales</taxon>
        <taxon>Stappiaceae</taxon>
        <taxon>Roseibium</taxon>
    </lineage>
</organism>
<reference evidence="2 3" key="1">
    <citation type="submission" date="2018-01" db="EMBL/GenBank/DDBJ databases">
        <title>Genomic Encyclopedia of Archaeal and Bacterial Type Strains, Phase II (KMG-II): from individual species to whole genera.</title>
        <authorList>
            <person name="Goeker M."/>
        </authorList>
    </citation>
    <scope>NUCLEOTIDE SEQUENCE [LARGE SCALE GENOMIC DNA]</scope>
    <source>
        <strain evidence="2 3">DSM 17023</strain>
    </source>
</reference>
<protein>
    <submittedName>
        <fullName evidence="2">Uncharacterized protein</fullName>
    </submittedName>
</protein>
<dbReference type="EMBL" id="PPCN01000005">
    <property type="protein sequence ID" value="POF30918.1"/>
    <property type="molecule type" value="Genomic_DNA"/>
</dbReference>
<dbReference type="Proteomes" id="UP000236959">
    <property type="component" value="Unassembled WGS sequence"/>
</dbReference>
<evidence type="ECO:0000313" key="2">
    <source>
        <dbReference type="EMBL" id="POF30918.1"/>
    </source>
</evidence>
<name>A0A2S3UT65_9HYPH</name>
<feature type="region of interest" description="Disordered" evidence="1">
    <location>
        <begin position="1"/>
        <end position="30"/>
    </location>
</feature>
<evidence type="ECO:0000313" key="3">
    <source>
        <dbReference type="Proteomes" id="UP000236959"/>
    </source>
</evidence>
<gene>
    <name evidence="2" type="ORF">CLV41_10596</name>
</gene>
<evidence type="ECO:0000256" key="1">
    <source>
        <dbReference type="SAM" id="MobiDB-lite"/>
    </source>
</evidence>
<accession>A0A2S3UT65</accession>
<proteinExistence type="predicted"/>